<reference evidence="3" key="1">
    <citation type="submission" date="2021-03" db="EMBL/GenBank/DDBJ databases">
        <authorList>
            <person name="Tagirdzhanova G."/>
        </authorList>
    </citation>
    <scope>NUCLEOTIDE SEQUENCE</scope>
</reference>
<dbReference type="AlphaFoldDB" id="A0A8H3INC5"/>
<feature type="signal peptide" evidence="2">
    <location>
        <begin position="1"/>
        <end position="21"/>
    </location>
</feature>
<name>A0A8H3INC5_9LECA</name>
<feature type="compositionally biased region" description="Basic and acidic residues" evidence="1">
    <location>
        <begin position="79"/>
        <end position="89"/>
    </location>
</feature>
<feature type="region of interest" description="Disordered" evidence="1">
    <location>
        <begin position="79"/>
        <end position="99"/>
    </location>
</feature>
<evidence type="ECO:0000256" key="1">
    <source>
        <dbReference type="SAM" id="MobiDB-lite"/>
    </source>
</evidence>
<evidence type="ECO:0000313" key="4">
    <source>
        <dbReference type="Proteomes" id="UP000664521"/>
    </source>
</evidence>
<protein>
    <submittedName>
        <fullName evidence="3">Uncharacterized protein</fullName>
    </submittedName>
</protein>
<gene>
    <name evidence="3" type="ORF">HETSPECPRED_009168</name>
</gene>
<sequence>MRSIGPAAVVTSLGLLAQVKAFPLEPPTLATREAEAKSELRLPAPEVGLEKKAADPGSQAQDLDGQLIEVRGVSDASLAERELESRDQSSKGPFYCTVM</sequence>
<dbReference type="EMBL" id="CAJPDS010000074">
    <property type="protein sequence ID" value="CAF9934312.1"/>
    <property type="molecule type" value="Genomic_DNA"/>
</dbReference>
<evidence type="ECO:0000256" key="2">
    <source>
        <dbReference type="SAM" id="SignalP"/>
    </source>
</evidence>
<dbReference type="Proteomes" id="UP000664521">
    <property type="component" value="Unassembled WGS sequence"/>
</dbReference>
<accession>A0A8H3INC5</accession>
<evidence type="ECO:0000313" key="3">
    <source>
        <dbReference type="EMBL" id="CAF9934312.1"/>
    </source>
</evidence>
<proteinExistence type="predicted"/>
<feature type="region of interest" description="Disordered" evidence="1">
    <location>
        <begin position="33"/>
        <end position="66"/>
    </location>
</feature>
<keyword evidence="4" id="KW-1185">Reference proteome</keyword>
<organism evidence="3 4">
    <name type="scientific">Heterodermia speciosa</name>
    <dbReference type="NCBI Taxonomy" id="116794"/>
    <lineage>
        <taxon>Eukaryota</taxon>
        <taxon>Fungi</taxon>
        <taxon>Dikarya</taxon>
        <taxon>Ascomycota</taxon>
        <taxon>Pezizomycotina</taxon>
        <taxon>Lecanoromycetes</taxon>
        <taxon>OSLEUM clade</taxon>
        <taxon>Lecanoromycetidae</taxon>
        <taxon>Caliciales</taxon>
        <taxon>Physciaceae</taxon>
        <taxon>Heterodermia</taxon>
    </lineage>
</organism>
<keyword evidence="2" id="KW-0732">Signal</keyword>
<comment type="caution">
    <text evidence="3">The sequence shown here is derived from an EMBL/GenBank/DDBJ whole genome shotgun (WGS) entry which is preliminary data.</text>
</comment>
<feature type="chain" id="PRO_5034484527" evidence="2">
    <location>
        <begin position="22"/>
        <end position="99"/>
    </location>
</feature>